<dbReference type="OMA" id="GWHRSYN"/>
<evidence type="ECO:0000313" key="8">
    <source>
        <dbReference type="Proteomes" id="UP000193685"/>
    </source>
</evidence>
<accession>A0A1Y2FUQ4</accession>
<evidence type="ECO:0000256" key="4">
    <source>
        <dbReference type="ARBA" id="ARBA00022989"/>
    </source>
</evidence>
<dbReference type="InterPro" id="IPR004299">
    <property type="entry name" value="MBOAT_fam"/>
</dbReference>
<dbReference type="GO" id="GO:0016020">
    <property type="term" value="C:membrane"/>
    <property type="evidence" value="ECO:0007669"/>
    <property type="project" value="UniProtKB-SubCell"/>
</dbReference>
<evidence type="ECO:0000256" key="1">
    <source>
        <dbReference type="ARBA" id="ARBA00004141"/>
    </source>
</evidence>
<feature type="transmembrane region" description="Helical" evidence="6">
    <location>
        <begin position="38"/>
        <end position="57"/>
    </location>
</feature>
<evidence type="ECO:0000256" key="3">
    <source>
        <dbReference type="ARBA" id="ARBA00022692"/>
    </source>
</evidence>
<feature type="transmembrane region" description="Helical" evidence="6">
    <location>
        <begin position="137"/>
        <end position="161"/>
    </location>
</feature>
<evidence type="ECO:0000256" key="5">
    <source>
        <dbReference type="ARBA" id="ARBA00023136"/>
    </source>
</evidence>
<keyword evidence="8" id="KW-1185">Reference proteome</keyword>
<feature type="transmembrane region" description="Helical" evidence="6">
    <location>
        <begin position="346"/>
        <end position="366"/>
    </location>
</feature>
<organism evidence="7 8">
    <name type="scientific">Protomyces lactucae-debilis</name>
    <dbReference type="NCBI Taxonomy" id="2754530"/>
    <lineage>
        <taxon>Eukaryota</taxon>
        <taxon>Fungi</taxon>
        <taxon>Dikarya</taxon>
        <taxon>Ascomycota</taxon>
        <taxon>Taphrinomycotina</taxon>
        <taxon>Taphrinomycetes</taxon>
        <taxon>Taphrinales</taxon>
        <taxon>Protomycetaceae</taxon>
        <taxon>Protomyces</taxon>
    </lineage>
</organism>
<dbReference type="AlphaFoldDB" id="A0A1Y2FUQ4"/>
<evidence type="ECO:0000256" key="2">
    <source>
        <dbReference type="ARBA" id="ARBA00010323"/>
    </source>
</evidence>
<sequence>MGLLSQLGTLLSLDTLDGQVHKRDATSSRKLRWKTPEFIFYFLVIAVCLPLMFKAAIEISDSRHPNYTSYAHLLSAGWIPGRQVDDSDGQYSSFRSQIPLLFVVLGGHQAARYAYDLLTGVADNSSKRKTARIRFDLISGLVFLVALHGTGAIKLLIIMAYSYAVGRTFGQSIYTPLLTWTSIIALFFLNEWYQGYKFAALSPSLAVLDEYSGLLDRWHIHFNVTALRIISYNMDYYWSIGKPAEKPKNKVPDERERITISPPASDFCFSNFVAYVFYTPLYLAGPILTFDNYIAQQHVQPATITKQRTIAYAIRLLISLTIMELVLHFIYVVAMSKAHAWQGLSPMQISMLGYFNLHIIWLKLLIPWRFFRLWAMSDGVETAENMIRCMSNNYSALAFWRAWHRSFNRWVVRYIFIPLGGSGTKTTGGAASMFSYLLNSLAVFSFVAIWHDISLTLLTWGWLVVIFLIPELIATQLTKPLRKEWYYRYLCGVGAVGNILMMMAANLVGFCVGVDGLRDMISEIFGSFAGFAFLGIACSALFVGVQVMFEVREDEATRGIDLRC</sequence>
<protein>
    <submittedName>
        <fullName evidence="7">Glycerol:H+ symporter</fullName>
    </submittedName>
</protein>
<feature type="transmembrane region" description="Helical" evidence="6">
    <location>
        <begin position="486"/>
        <end position="508"/>
    </location>
</feature>
<dbReference type="OrthoDB" id="420606at2759"/>
<dbReference type="GO" id="GO:0005783">
    <property type="term" value="C:endoplasmic reticulum"/>
    <property type="evidence" value="ECO:0007669"/>
    <property type="project" value="TreeGrafter"/>
</dbReference>
<feature type="transmembrane region" description="Helical" evidence="6">
    <location>
        <begin position="528"/>
        <end position="549"/>
    </location>
</feature>
<dbReference type="GeneID" id="63788446"/>
<feature type="transmembrane region" description="Helical" evidence="6">
    <location>
        <begin position="457"/>
        <end position="474"/>
    </location>
</feature>
<keyword evidence="3 6" id="KW-0812">Transmembrane</keyword>
<reference evidence="7 8" key="1">
    <citation type="submission" date="2016-07" db="EMBL/GenBank/DDBJ databases">
        <title>Pervasive Adenine N6-methylation of Active Genes in Fungi.</title>
        <authorList>
            <consortium name="DOE Joint Genome Institute"/>
            <person name="Mondo S.J."/>
            <person name="Dannebaum R.O."/>
            <person name="Kuo R.C."/>
            <person name="Labutti K."/>
            <person name="Haridas S."/>
            <person name="Kuo A."/>
            <person name="Salamov A."/>
            <person name="Ahrendt S.R."/>
            <person name="Lipzen A."/>
            <person name="Sullivan W."/>
            <person name="Andreopoulos W.B."/>
            <person name="Clum A."/>
            <person name="Lindquist E."/>
            <person name="Daum C."/>
            <person name="Ramamoorthy G.K."/>
            <person name="Gryganskyi A."/>
            <person name="Culley D."/>
            <person name="Magnuson J.K."/>
            <person name="James T.Y."/>
            <person name="O'Malley M.A."/>
            <person name="Stajich J.E."/>
            <person name="Spatafora J.W."/>
            <person name="Visel A."/>
            <person name="Grigoriev I.V."/>
        </authorList>
    </citation>
    <scope>NUCLEOTIDE SEQUENCE [LARGE SCALE GENOMIC DNA]</scope>
    <source>
        <strain evidence="7 8">12-1054</strain>
    </source>
</reference>
<gene>
    <name evidence="7" type="ORF">BCR37DRAFT_401600</name>
</gene>
<feature type="transmembrane region" description="Helical" evidence="6">
    <location>
        <begin position="173"/>
        <end position="193"/>
    </location>
</feature>
<dbReference type="InterPro" id="IPR051085">
    <property type="entry name" value="MB_O-acyltransferase"/>
</dbReference>
<proteinExistence type="inferred from homology"/>
<dbReference type="Proteomes" id="UP000193685">
    <property type="component" value="Unassembled WGS sequence"/>
</dbReference>
<dbReference type="PANTHER" id="PTHR13285:SF18">
    <property type="entry name" value="PROTEIN-CYSTEINE N-PALMITOYLTRANSFERASE RASP"/>
    <property type="match status" value="1"/>
</dbReference>
<name>A0A1Y2FUQ4_PROLT</name>
<dbReference type="RefSeq" id="XP_040728217.1">
    <property type="nucleotide sequence ID" value="XM_040871847.1"/>
</dbReference>
<keyword evidence="5 6" id="KW-0472">Membrane</keyword>
<comment type="subcellular location">
    <subcellularLocation>
        <location evidence="1">Membrane</location>
        <topology evidence="1">Multi-pass membrane protein</topology>
    </subcellularLocation>
</comment>
<comment type="caution">
    <text evidence="7">The sequence shown here is derived from an EMBL/GenBank/DDBJ whole genome shotgun (WGS) entry which is preliminary data.</text>
</comment>
<feature type="transmembrane region" description="Helical" evidence="6">
    <location>
        <begin position="312"/>
        <end position="334"/>
    </location>
</feature>
<evidence type="ECO:0000256" key="6">
    <source>
        <dbReference type="SAM" id="Phobius"/>
    </source>
</evidence>
<dbReference type="GO" id="GO:0006506">
    <property type="term" value="P:GPI anchor biosynthetic process"/>
    <property type="evidence" value="ECO:0007669"/>
    <property type="project" value="TreeGrafter"/>
</dbReference>
<dbReference type="PANTHER" id="PTHR13285">
    <property type="entry name" value="ACYLTRANSFERASE"/>
    <property type="match status" value="1"/>
</dbReference>
<dbReference type="GO" id="GO:0008374">
    <property type="term" value="F:O-acyltransferase activity"/>
    <property type="evidence" value="ECO:0007669"/>
    <property type="project" value="TreeGrafter"/>
</dbReference>
<keyword evidence="4 6" id="KW-1133">Transmembrane helix</keyword>
<dbReference type="EMBL" id="MCFI01000001">
    <property type="protein sequence ID" value="ORY87722.1"/>
    <property type="molecule type" value="Genomic_DNA"/>
</dbReference>
<comment type="similarity">
    <text evidence="2">Belongs to the membrane-bound acyltransferase family.</text>
</comment>
<dbReference type="STRING" id="56484.A0A1Y2FUQ4"/>
<evidence type="ECO:0000313" key="7">
    <source>
        <dbReference type="EMBL" id="ORY87722.1"/>
    </source>
</evidence>
<dbReference type="Pfam" id="PF03062">
    <property type="entry name" value="MBOAT"/>
    <property type="match status" value="1"/>
</dbReference>